<name>V4A0R6_LOTGI</name>
<dbReference type="OrthoDB" id="6153337at2759"/>
<evidence type="ECO:0000313" key="8">
    <source>
        <dbReference type="EMBL" id="ESO97388.1"/>
    </source>
</evidence>
<dbReference type="PRINTS" id="PR00252">
    <property type="entry name" value="NRIONCHANNEL"/>
</dbReference>
<comment type="caution">
    <text evidence="5">Lacks conserved residue(s) required for the propagation of feature annotation.</text>
</comment>
<keyword evidence="2 5" id="KW-0812">Transmembrane</keyword>
<feature type="domain" description="Neurotransmitter-gated ion-channel ligand-binding" evidence="6">
    <location>
        <begin position="21"/>
        <end position="224"/>
    </location>
</feature>
<dbReference type="OMA" id="RICHRNP"/>
<dbReference type="CTD" id="20253093"/>
<organism evidence="8 9">
    <name type="scientific">Lottia gigantea</name>
    <name type="common">Giant owl limpet</name>
    <dbReference type="NCBI Taxonomy" id="225164"/>
    <lineage>
        <taxon>Eukaryota</taxon>
        <taxon>Metazoa</taxon>
        <taxon>Spiralia</taxon>
        <taxon>Lophotrochozoa</taxon>
        <taxon>Mollusca</taxon>
        <taxon>Gastropoda</taxon>
        <taxon>Patellogastropoda</taxon>
        <taxon>Lottioidea</taxon>
        <taxon>Lottiidae</taxon>
        <taxon>Lottia</taxon>
    </lineage>
</organism>
<evidence type="ECO:0000313" key="9">
    <source>
        <dbReference type="Proteomes" id="UP000030746"/>
    </source>
</evidence>
<dbReference type="SUPFAM" id="SSF63712">
    <property type="entry name" value="Nicotinic receptor ligand binding domain-like"/>
    <property type="match status" value="1"/>
</dbReference>
<dbReference type="PANTHER" id="PTHR18945">
    <property type="entry name" value="NEUROTRANSMITTER GATED ION CHANNEL"/>
    <property type="match status" value="1"/>
</dbReference>
<dbReference type="InterPro" id="IPR006201">
    <property type="entry name" value="Neur_channel"/>
</dbReference>
<accession>V4A0R6</accession>
<dbReference type="InterPro" id="IPR006029">
    <property type="entry name" value="Neurotrans-gated_channel_TM"/>
</dbReference>
<gene>
    <name evidence="8" type="ORF">LOTGIDRAFT_96270</name>
</gene>
<sequence length="284" mass="32273">ILFWLLIPYCSAASSKEVEKLYEDKIFPINPMILPVKNQSHVVEVKFKVHIGAIIDFDELIQKISVTMWLEVYWHDEQISWNETDYGGVTKIYPHPDDVWRPNLAYSNSFSGTRTIGNEFVMLIAESSGKVIWSPSSKMETFCKVDIELYPFDTQYCEFDFFNWGTVYGELALSTFDEGMVLDSYTANGEWDLIGFSVRDYVRSYSNGSILKPHAAITISIKRRASVVVLTVLLPVLLLAFLNIFTFVIPAESGEKLSFGVTILLSLAVFLSYINSMMPQTSES</sequence>
<dbReference type="AlphaFoldDB" id="V4A0R6"/>
<dbReference type="PROSITE" id="PS00236">
    <property type="entry name" value="NEUROTR_ION_CHANNEL"/>
    <property type="match status" value="1"/>
</dbReference>
<dbReference type="EMBL" id="KB201305">
    <property type="protein sequence ID" value="ESO97388.1"/>
    <property type="molecule type" value="Genomic_DNA"/>
</dbReference>
<evidence type="ECO:0000256" key="3">
    <source>
        <dbReference type="ARBA" id="ARBA00022989"/>
    </source>
</evidence>
<dbReference type="RefSeq" id="XP_009051846.1">
    <property type="nucleotide sequence ID" value="XM_009053598.1"/>
</dbReference>
<dbReference type="InterPro" id="IPR038050">
    <property type="entry name" value="Neuro_actylchol_rec"/>
</dbReference>
<comment type="similarity">
    <text evidence="5">Belongs to the ligand-gated ion channel (TC 1.A.9) family.</text>
</comment>
<keyword evidence="5" id="KW-0407">Ion channel</keyword>
<feature type="transmembrane region" description="Helical" evidence="5">
    <location>
        <begin position="257"/>
        <end position="274"/>
    </location>
</feature>
<evidence type="ECO:0008006" key="10">
    <source>
        <dbReference type="Google" id="ProtNLM"/>
    </source>
</evidence>
<comment type="subcellular location">
    <subcellularLocation>
        <location evidence="1">Membrane</location>
        <topology evidence="1">Multi-pass membrane protein</topology>
    </subcellularLocation>
</comment>
<dbReference type="GeneID" id="20253093"/>
<protein>
    <recommendedName>
        <fullName evidence="10">Neurotransmitter-gated ion-channel ligand-binding domain-containing protein</fullName>
    </recommendedName>
</protein>
<evidence type="ECO:0000256" key="1">
    <source>
        <dbReference type="ARBA" id="ARBA00004141"/>
    </source>
</evidence>
<dbReference type="STRING" id="225164.V4A0R6"/>
<evidence type="ECO:0000259" key="6">
    <source>
        <dbReference type="Pfam" id="PF02931"/>
    </source>
</evidence>
<dbReference type="InterPro" id="IPR006202">
    <property type="entry name" value="Neur_chan_lig-bd"/>
</dbReference>
<dbReference type="KEGG" id="lgi:LOTGIDRAFT_96270"/>
<dbReference type="InterPro" id="IPR018000">
    <property type="entry name" value="Neurotransmitter_ion_chnl_CS"/>
</dbReference>
<feature type="non-terminal residue" evidence="8">
    <location>
        <position position="1"/>
    </location>
</feature>
<feature type="transmembrane region" description="Helical" evidence="5">
    <location>
        <begin position="227"/>
        <end position="251"/>
    </location>
</feature>
<dbReference type="GO" id="GO:0005230">
    <property type="term" value="F:extracellular ligand-gated monoatomic ion channel activity"/>
    <property type="evidence" value="ECO:0007669"/>
    <property type="project" value="InterPro"/>
</dbReference>
<keyword evidence="9" id="KW-1185">Reference proteome</keyword>
<dbReference type="GO" id="GO:0004888">
    <property type="term" value="F:transmembrane signaling receptor activity"/>
    <property type="evidence" value="ECO:0007669"/>
    <property type="project" value="InterPro"/>
</dbReference>
<evidence type="ECO:0000256" key="5">
    <source>
        <dbReference type="RuleBase" id="RU000687"/>
    </source>
</evidence>
<dbReference type="Pfam" id="PF02931">
    <property type="entry name" value="Neur_chan_LBD"/>
    <property type="match status" value="1"/>
</dbReference>
<dbReference type="Gene3D" id="2.70.170.10">
    <property type="entry name" value="Neurotransmitter-gated ion-channel ligand-binding domain"/>
    <property type="match status" value="1"/>
</dbReference>
<dbReference type="HOGENOM" id="CLU_018074_2_0_1"/>
<keyword evidence="3 5" id="KW-1133">Transmembrane helix</keyword>
<feature type="non-terminal residue" evidence="8">
    <location>
        <position position="284"/>
    </location>
</feature>
<dbReference type="CDD" id="cd19051">
    <property type="entry name" value="LGIC_TM_cation"/>
    <property type="match status" value="1"/>
</dbReference>
<dbReference type="InterPro" id="IPR036734">
    <property type="entry name" value="Neur_chan_lig-bd_sf"/>
</dbReference>
<evidence type="ECO:0000259" key="7">
    <source>
        <dbReference type="Pfam" id="PF02932"/>
    </source>
</evidence>
<dbReference type="SUPFAM" id="SSF90112">
    <property type="entry name" value="Neurotransmitter-gated ion-channel transmembrane pore"/>
    <property type="match status" value="1"/>
</dbReference>
<keyword evidence="5" id="KW-0406">Ion transport</keyword>
<reference evidence="8 9" key="1">
    <citation type="journal article" date="2013" name="Nature">
        <title>Insights into bilaterian evolution from three spiralian genomes.</title>
        <authorList>
            <person name="Simakov O."/>
            <person name="Marletaz F."/>
            <person name="Cho S.J."/>
            <person name="Edsinger-Gonzales E."/>
            <person name="Havlak P."/>
            <person name="Hellsten U."/>
            <person name="Kuo D.H."/>
            <person name="Larsson T."/>
            <person name="Lv J."/>
            <person name="Arendt D."/>
            <person name="Savage R."/>
            <person name="Osoegawa K."/>
            <person name="de Jong P."/>
            <person name="Grimwood J."/>
            <person name="Chapman J.A."/>
            <person name="Shapiro H."/>
            <person name="Aerts A."/>
            <person name="Otillar R.P."/>
            <person name="Terry A.Y."/>
            <person name="Boore J.L."/>
            <person name="Grigoriev I.V."/>
            <person name="Lindberg D.R."/>
            <person name="Seaver E.C."/>
            <person name="Weisblat D.A."/>
            <person name="Putnam N.H."/>
            <person name="Rokhsar D.S."/>
        </authorList>
    </citation>
    <scope>NUCLEOTIDE SEQUENCE [LARGE SCALE GENOMIC DNA]</scope>
</reference>
<dbReference type="FunFam" id="2.70.170.10:FF:000028">
    <property type="entry name" value="AcetylCholine Receptor"/>
    <property type="match status" value="1"/>
</dbReference>
<dbReference type="CDD" id="cd18989">
    <property type="entry name" value="LGIC_ECD_cation"/>
    <property type="match status" value="1"/>
</dbReference>
<keyword evidence="5" id="KW-0813">Transport</keyword>
<feature type="domain" description="Neurotransmitter-gated ion-channel transmembrane" evidence="7">
    <location>
        <begin position="233"/>
        <end position="282"/>
    </location>
</feature>
<proteinExistence type="inferred from homology"/>
<dbReference type="InterPro" id="IPR036719">
    <property type="entry name" value="Neuro-gated_channel_TM_sf"/>
</dbReference>
<keyword evidence="4 5" id="KW-0472">Membrane</keyword>
<dbReference type="GO" id="GO:0016020">
    <property type="term" value="C:membrane"/>
    <property type="evidence" value="ECO:0007669"/>
    <property type="project" value="UniProtKB-SubCell"/>
</dbReference>
<dbReference type="Pfam" id="PF02932">
    <property type="entry name" value="Neur_chan_memb"/>
    <property type="match status" value="1"/>
</dbReference>
<dbReference type="Gene3D" id="1.20.58.390">
    <property type="entry name" value="Neurotransmitter-gated ion-channel transmembrane domain"/>
    <property type="match status" value="1"/>
</dbReference>
<dbReference type="Proteomes" id="UP000030746">
    <property type="component" value="Unassembled WGS sequence"/>
</dbReference>
<evidence type="ECO:0000256" key="2">
    <source>
        <dbReference type="ARBA" id="ARBA00022692"/>
    </source>
</evidence>
<evidence type="ECO:0000256" key="4">
    <source>
        <dbReference type="ARBA" id="ARBA00023136"/>
    </source>
</evidence>